<accession>A0A494ZTM0</accession>
<dbReference type="RefSeq" id="WP_121206151.1">
    <property type="nucleotide sequence ID" value="NZ_RBZP01000032.1"/>
</dbReference>
<keyword evidence="1" id="KW-0812">Transmembrane</keyword>
<proteinExistence type="predicted"/>
<dbReference type="Pfam" id="PF14146">
    <property type="entry name" value="DUF4305"/>
    <property type="match status" value="1"/>
</dbReference>
<keyword evidence="3" id="KW-1185">Reference proteome</keyword>
<evidence type="ECO:0000256" key="1">
    <source>
        <dbReference type="SAM" id="Phobius"/>
    </source>
</evidence>
<evidence type="ECO:0000313" key="3">
    <source>
        <dbReference type="Proteomes" id="UP000269301"/>
    </source>
</evidence>
<evidence type="ECO:0000313" key="2">
    <source>
        <dbReference type="EMBL" id="RKQ28331.1"/>
    </source>
</evidence>
<dbReference type="EMBL" id="RBZP01000032">
    <property type="protein sequence ID" value="RKQ28331.1"/>
    <property type="molecule type" value="Genomic_DNA"/>
</dbReference>
<gene>
    <name evidence="2" type="ORF">D8M06_18970</name>
</gene>
<comment type="caution">
    <text evidence="2">The sequence shown here is derived from an EMBL/GenBank/DDBJ whole genome shotgun (WGS) entry which is preliminary data.</text>
</comment>
<feature type="transmembrane region" description="Helical" evidence="1">
    <location>
        <begin position="34"/>
        <end position="58"/>
    </location>
</feature>
<feature type="transmembrane region" description="Helical" evidence="1">
    <location>
        <begin position="9"/>
        <end position="28"/>
    </location>
</feature>
<keyword evidence="1" id="KW-0472">Membrane</keyword>
<sequence length="67" mass="7529">MKISLLHNAVFFLILGIMFIFIAIQTATDSVWNITTILLAGVATFDIGVAIQSIRVHCRIKKKKKKK</sequence>
<protein>
    <submittedName>
        <fullName evidence="2">DUF4305 domain-containing protein</fullName>
    </submittedName>
</protein>
<dbReference type="InterPro" id="IPR025426">
    <property type="entry name" value="DUF4305"/>
</dbReference>
<reference evidence="2 3" key="1">
    <citation type="journal article" date="2016" name="Int. J. Syst. Evol. Microbiol.">
        <title>Oceanobacillus halophilus sp. nov., a novel moderately halophilic bacterium from a hypersaline lake.</title>
        <authorList>
            <person name="Amoozegar M.A."/>
            <person name="Bagheri M."/>
            <person name="Makhdoumi A."/>
            <person name="Nikou M.M."/>
            <person name="Fazeli S.A.S."/>
            <person name="Schumann P."/>
            <person name="Sproer C."/>
            <person name="Sanchez-Porro C."/>
            <person name="Ventosa A."/>
        </authorList>
    </citation>
    <scope>NUCLEOTIDE SEQUENCE [LARGE SCALE GENOMIC DNA]</scope>
    <source>
        <strain evidence="2 3">DSM 23996</strain>
    </source>
</reference>
<keyword evidence="1" id="KW-1133">Transmembrane helix</keyword>
<organism evidence="2 3">
    <name type="scientific">Oceanobacillus halophilus</name>
    <dbReference type="NCBI Taxonomy" id="930130"/>
    <lineage>
        <taxon>Bacteria</taxon>
        <taxon>Bacillati</taxon>
        <taxon>Bacillota</taxon>
        <taxon>Bacilli</taxon>
        <taxon>Bacillales</taxon>
        <taxon>Bacillaceae</taxon>
        <taxon>Oceanobacillus</taxon>
    </lineage>
</organism>
<name>A0A494ZTM0_9BACI</name>
<dbReference type="Proteomes" id="UP000269301">
    <property type="component" value="Unassembled WGS sequence"/>
</dbReference>
<dbReference type="OrthoDB" id="2355666at2"/>
<dbReference type="AlphaFoldDB" id="A0A494ZTM0"/>